<keyword evidence="4" id="KW-1185">Reference proteome</keyword>
<sequence>MLELPNELLGSRVPGATGSAPRWRHVFKLEDLPWLGAHYTQNQTVIPTALFCVMALAAAMDISNGKQADSIELSDMAIGRPIVLEASSVGIETSLSISSLVDSGIDGIDTVQADFSLNKSAPQDPNTVTVAKGRLRMTFADYKLGLFFSSRPSKPCGLRPVNINQFYDSLREIGLSYGGSFRTLTSAERRMDYACGVVAPTTGGASSISALLHPAILEACFQTLLLAFAAPRDGSLWTAFAPTKIGRLTLFPNSCFGLNTPASVTVEAHLQEYTAGYESEIPIINGDVNVYSSDTAQLQFRLENVTMSPVTRSTERQDRQLYLKKVWRPDILSGPVLEQEDHVSGYERLGLSQAHKYILAASRLISHRYAKLKILQVGASCINLVQALCHAMGNSMGSYTITDASDRAIDDMGRGLISDDPAIEFIVVDIPRDVGRLDETTALGPIDLSSFDLIIHPKATSEEFATLKSIRGLLKPGGFLLMAMTVKEAMPLESTDYVRKEIHDTLQSVGFSGVTSMEKDPEADSPFVILSQAVDDQVNFLTSPLNSKPPFTTSGTLLVIGGVTQEIEQFIEAIQSRLGCVWDGEIIVIRSLTALKSRDLDQVEAVLSLTELDQSVLESLSRDTFQGLHQLLNGSKTVLWVTYSAGNLNPHQSGTIGLVRAVQAENPDKVLQVLDLDQIDGSQTLVTEIFLRLIGAVRMRDDSSNRLLTVEPELSVQGGKLLIPRVLFDKKRNDRLNCLRRRVEASDPFEKQSGTLVRPIDPSGLFSPDKTYVLIGLSGQIGQSITRWIVRSGGRHIVITSRNPCKDGLWITELQKQGANVVIKAADVTKKQDMINLRNHILSTMPPIGGVANGAMLQSNCFFSDLTYDDLQEVLRPKVDGSLVLNEVFSRDDLDFFLLFSSISAVVGQPFQANYDAANNFMTGLVSQRRARNLPASVINLGPIIGLGFIQNIDSSGGSEAVISTLRGLDYMLVSERELHHILAEAILIGKSDETPEIITGLETVSDNSPPFWHKSLLFSHIM</sequence>
<dbReference type="SUPFAM" id="SSF53335">
    <property type="entry name" value="S-adenosyl-L-methionine-dependent methyltransferases"/>
    <property type="match status" value="1"/>
</dbReference>
<dbReference type="InterPro" id="IPR020807">
    <property type="entry name" value="PKS_DH"/>
</dbReference>
<evidence type="ECO:0000313" key="4">
    <source>
        <dbReference type="Proteomes" id="UP000465266"/>
    </source>
</evidence>
<dbReference type="InterPro" id="IPR057326">
    <property type="entry name" value="KR_dom"/>
</dbReference>
<dbReference type="Pfam" id="PF14765">
    <property type="entry name" value="PS-DH"/>
    <property type="match status" value="1"/>
</dbReference>
<dbReference type="InterPro" id="IPR029063">
    <property type="entry name" value="SAM-dependent_MTases_sf"/>
</dbReference>
<evidence type="ECO:0000313" key="3">
    <source>
        <dbReference type="EMBL" id="GFF75160.1"/>
    </source>
</evidence>
<dbReference type="InterPro" id="IPR036291">
    <property type="entry name" value="NAD(P)-bd_dom_sf"/>
</dbReference>
<evidence type="ECO:0000259" key="2">
    <source>
        <dbReference type="PROSITE" id="PS52019"/>
    </source>
</evidence>
<dbReference type="Pfam" id="PF21089">
    <property type="entry name" value="PKS_DH_N"/>
    <property type="match status" value="1"/>
</dbReference>
<dbReference type="Pfam" id="PF23114">
    <property type="entry name" value="NAD-bd_HRPKS_sdrA"/>
    <property type="match status" value="1"/>
</dbReference>
<dbReference type="InterPro" id="IPR056501">
    <property type="entry name" value="NAD-bd_HRPKS_sdrA"/>
</dbReference>
<dbReference type="CDD" id="cd05274">
    <property type="entry name" value="KR_FAS_SDR_x"/>
    <property type="match status" value="1"/>
</dbReference>
<feature type="region of interest" description="C-terminal hotdog fold" evidence="1">
    <location>
        <begin position="158"/>
        <end position="316"/>
    </location>
</feature>
<dbReference type="SMART" id="SM00822">
    <property type="entry name" value="PKS_KR"/>
    <property type="match status" value="1"/>
</dbReference>
<dbReference type="InterPro" id="IPR042104">
    <property type="entry name" value="PKS_dehydratase_sf"/>
</dbReference>
<evidence type="ECO:0000256" key="1">
    <source>
        <dbReference type="PROSITE-ProRule" id="PRU01363"/>
    </source>
</evidence>
<dbReference type="PROSITE" id="PS52019">
    <property type="entry name" value="PKS_MFAS_DH"/>
    <property type="match status" value="1"/>
</dbReference>
<dbReference type="InterPro" id="IPR049551">
    <property type="entry name" value="PKS_DH_C"/>
</dbReference>
<dbReference type="Gene3D" id="3.10.129.110">
    <property type="entry name" value="Polyketide synthase dehydratase"/>
    <property type="match status" value="1"/>
</dbReference>
<dbReference type="EMBL" id="BLKG01000009">
    <property type="protein sequence ID" value="GFF75160.1"/>
    <property type="molecule type" value="Genomic_DNA"/>
</dbReference>
<accession>A0ABQ1A756</accession>
<dbReference type="SUPFAM" id="SSF51735">
    <property type="entry name" value="NAD(P)-binding Rossmann-fold domains"/>
    <property type="match status" value="2"/>
</dbReference>
<dbReference type="SMART" id="SM00826">
    <property type="entry name" value="PKS_DH"/>
    <property type="match status" value="1"/>
</dbReference>
<feature type="domain" description="PKS/mFAS DH" evidence="2">
    <location>
        <begin position="6"/>
        <end position="316"/>
    </location>
</feature>
<dbReference type="PANTHER" id="PTHR43775:SF52">
    <property type="entry name" value="STEREOSELECTIVE KETO-REDUCTASE AF490"/>
    <property type="match status" value="1"/>
</dbReference>
<dbReference type="Pfam" id="PF08659">
    <property type="entry name" value="KR"/>
    <property type="match status" value="1"/>
</dbReference>
<dbReference type="Proteomes" id="UP000465266">
    <property type="component" value="Unassembled WGS sequence"/>
</dbReference>
<dbReference type="Gene3D" id="3.40.50.150">
    <property type="entry name" value="Vaccinia Virus protein VP39"/>
    <property type="match status" value="1"/>
</dbReference>
<dbReference type="InterPro" id="IPR013968">
    <property type="entry name" value="PKS_KR"/>
</dbReference>
<organism evidence="3 4">
    <name type="scientific">Aspergillus udagawae</name>
    <dbReference type="NCBI Taxonomy" id="91492"/>
    <lineage>
        <taxon>Eukaryota</taxon>
        <taxon>Fungi</taxon>
        <taxon>Dikarya</taxon>
        <taxon>Ascomycota</taxon>
        <taxon>Pezizomycotina</taxon>
        <taxon>Eurotiomycetes</taxon>
        <taxon>Eurotiomycetidae</taxon>
        <taxon>Eurotiales</taxon>
        <taxon>Aspergillaceae</taxon>
        <taxon>Aspergillus</taxon>
        <taxon>Aspergillus subgen. Fumigati</taxon>
    </lineage>
</organism>
<dbReference type="InterPro" id="IPR050091">
    <property type="entry name" value="PKS_NRPS_Biosynth_Enz"/>
</dbReference>
<dbReference type="Gene3D" id="3.40.50.720">
    <property type="entry name" value="NAD(P)-binding Rossmann-like Domain"/>
    <property type="match status" value="1"/>
</dbReference>
<comment type="caution">
    <text evidence="3">The sequence shown here is derived from an EMBL/GenBank/DDBJ whole genome shotgun (WGS) entry which is preliminary data.</text>
</comment>
<feature type="region of interest" description="N-terminal hotdog fold" evidence="1">
    <location>
        <begin position="6"/>
        <end position="142"/>
    </location>
</feature>
<name>A0ABQ1A756_9EURO</name>
<comment type="caution">
    <text evidence="1">Lacks conserved residue(s) required for the propagation of feature annotation.</text>
</comment>
<proteinExistence type="predicted"/>
<gene>
    <name evidence="3" type="ORF">IFM53868_01509</name>
</gene>
<dbReference type="PANTHER" id="PTHR43775">
    <property type="entry name" value="FATTY ACID SYNTHASE"/>
    <property type="match status" value="1"/>
</dbReference>
<dbReference type="InterPro" id="IPR049552">
    <property type="entry name" value="PKS_DH_N"/>
</dbReference>
<dbReference type="InterPro" id="IPR049900">
    <property type="entry name" value="PKS_mFAS_DH"/>
</dbReference>
<protein>
    <submittedName>
        <fullName evidence="3">Nonribosomal peptide synthetase 14</fullName>
    </submittedName>
</protein>
<reference evidence="3 4" key="1">
    <citation type="submission" date="2020-01" db="EMBL/GenBank/DDBJ databases">
        <title>Draft genome sequence of Aspergillus udagawae IFM 53868.</title>
        <authorList>
            <person name="Takahashi H."/>
            <person name="Yaguchi T."/>
        </authorList>
    </citation>
    <scope>NUCLEOTIDE SEQUENCE [LARGE SCALE GENOMIC DNA]</scope>
    <source>
        <strain evidence="3 4">IFM 53868</strain>
    </source>
</reference>